<dbReference type="InterPro" id="IPR011444">
    <property type="entry name" value="DUF1549"/>
</dbReference>
<gene>
    <name evidence="4" type="ORF">Mal15_50460</name>
</gene>
<dbReference type="SUPFAM" id="SSF46626">
    <property type="entry name" value="Cytochrome c"/>
    <property type="match status" value="1"/>
</dbReference>
<name>A0A5B9MKH6_9BACT</name>
<evidence type="ECO:0000313" key="4">
    <source>
        <dbReference type="EMBL" id="QEG00970.1"/>
    </source>
</evidence>
<dbReference type="InterPro" id="IPR036909">
    <property type="entry name" value="Cyt_c-like_dom_sf"/>
</dbReference>
<evidence type="ECO:0000259" key="1">
    <source>
        <dbReference type="Pfam" id="PF07583"/>
    </source>
</evidence>
<protein>
    <submittedName>
        <fullName evidence="4">Planctomycete cytochrome C</fullName>
    </submittedName>
</protein>
<accession>A0A5B9MKH6</accession>
<dbReference type="KEGG" id="smam:Mal15_50460"/>
<evidence type="ECO:0000259" key="2">
    <source>
        <dbReference type="Pfam" id="PF07587"/>
    </source>
</evidence>
<dbReference type="InterPro" id="IPR022655">
    <property type="entry name" value="DUF1553"/>
</dbReference>
<dbReference type="Pfam" id="PF07583">
    <property type="entry name" value="PSCyt2"/>
    <property type="match status" value="1"/>
</dbReference>
<reference evidence="4 5" key="1">
    <citation type="submission" date="2019-02" db="EMBL/GenBank/DDBJ databases">
        <title>Planctomycetal bacteria perform biofilm scaping via a novel small molecule.</title>
        <authorList>
            <person name="Jeske O."/>
            <person name="Boedeker C."/>
            <person name="Wiegand S."/>
            <person name="Breitling P."/>
            <person name="Kallscheuer N."/>
            <person name="Jogler M."/>
            <person name="Rohde M."/>
            <person name="Petersen J."/>
            <person name="Medema M.H."/>
            <person name="Surup F."/>
            <person name="Jogler C."/>
        </authorList>
    </citation>
    <scope>NUCLEOTIDE SEQUENCE [LARGE SCALE GENOMIC DNA]</scope>
    <source>
        <strain evidence="4 5">Mal15</strain>
    </source>
</reference>
<dbReference type="RefSeq" id="WP_147870120.1">
    <property type="nucleotide sequence ID" value="NZ_CP036264.1"/>
</dbReference>
<dbReference type="PANTHER" id="PTHR35889">
    <property type="entry name" value="CYCLOINULO-OLIGOSACCHARIDE FRUCTANOTRANSFERASE-RELATED"/>
    <property type="match status" value="1"/>
</dbReference>
<keyword evidence="5" id="KW-1185">Reference proteome</keyword>
<proteinExistence type="predicted"/>
<dbReference type="InterPro" id="IPR011429">
    <property type="entry name" value="Cyt_c_Planctomycete-type"/>
</dbReference>
<dbReference type="Pfam" id="PF07635">
    <property type="entry name" value="PSCyt1"/>
    <property type="match status" value="1"/>
</dbReference>
<feature type="domain" description="Cytochrome C Planctomycete-type" evidence="3">
    <location>
        <begin position="44"/>
        <end position="98"/>
    </location>
</feature>
<organism evidence="4 5">
    <name type="scientific">Stieleria maiorica</name>
    <dbReference type="NCBI Taxonomy" id="2795974"/>
    <lineage>
        <taxon>Bacteria</taxon>
        <taxon>Pseudomonadati</taxon>
        <taxon>Planctomycetota</taxon>
        <taxon>Planctomycetia</taxon>
        <taxon>Pirellulales</taxon>
        <taxon>Pirellulaceae</taxon>
        <taxon>Stieleria</taxon>
    </lineage>
</organism>
<sequence length="1190" mass="131968">MLIRIFVATVFLMLVGSSVLWGESPADPAPDFARDVRPILSDHCFACHGPDQHERQADLRLDTADGVASVIEAGAVDDSELIARLRSDDADMLMPPPEYNKPLSESQKQTLEAWVAAGAEFRGHWAFESPVKADVPPAATHPIDHFIDTKAIDKGLTLAGVADEAALLRRLCLDLTGLPPSRQQIEQLAEGKLDVDRLIDELLASPAFGQHFGRYWLDLVRYADTHGLHLDNYREMWPYRDWVIDAFNQNMPFDQFITEQLAGDLLPDATLSQKIASGFNRLNVTTNEGGSIYDEVFARNVIDRTDAFGTVFLGMTTQCAVCHDHKFDPISQQEYYSLFAFFNSLDGRALDENKKDPAPVIRVPNQDQSAELAALDEQIHELRREMRGPIDSVDQAQRDWEAGLAAQHDSEASKDSDRTELLTPSGVHAKFGTDLIIESDGSVRVGETIADREVQTITATLPQELADGGWQTLQLEVLPDPKTDRAGVAPNGNAVLTEIEVETRVGSPVAEKGWESLPIRSAVADVEQQDGSFAISFAIDGKQMAAEGWAVAGHQQTGGRNAAFAVAGLDERIDLGHDQIRVRLMYLSQFAKHQLYAVRLSLSESPAAAPIKDQITIGDLHAVGPFPVESSNPGIYRSFGSQQGAFKADETFKYEDKTYSWEKQDDWTPVAIHSLPVSGESVAVNLIHQSLTSPKKQSIDLLLGTSDSHVVFLNGKRVALSERTGPINPLGRTYSLELKKGHNDLYIKTVSLGRDPQFAYAYRSPAIPLPDSIASLAAQQPSDRTDQQAASLRTYYREVQCTHPDWTVLQDMVKGAEAAKEKLEGEIATTLVWKELDQPREAKILIRGQYDQPGETVDRQVPEFLPPMADDLPRDRLGLARWLVAPEHPLTARVAVNRFWQSIFGSGLVKSSEDFGSQGQPPSHPELLDWLAVDFIQHGWDVKRLIKLMVTSDAYRRDAVVDPKNLAIDPENRYLARGPRHRLDAEVLRDQALSLAGLLNPQSGGPSVKPPQPSGLWYAVGYTRSNTANFKADAELEKQLRRSVYIFWKRTSAPPQMSTFDAPSRESCTARRERTNTPLQALLLMNEYQYLQAAKHLAVRPHDECDSDDASDKLAWLFETVTARRPVETEVDELVTLLDKVRKHYADDPAAAKDLLSVDDIQIDALAPSEHAAWMMIASTLLNLDQVVNK</sequence>
<evidence type="ECO:0000313" key="5">
    <source>
        <dbReference type="Proteomes" id="UP000321353"/>
    </source>
</evidence>
<evidence type="ECO:0000259" key="3">
    <source>
        <dbReference type="Pfam" id="PF07635"/>
    </source>
</evidence>
<dbReference type="Proteomes" id="UP000321353">
    <property type="component" value="Chromosome"/>
</dbReference>
<dbReference type="AlphaFoldDB" id="A0A5B9MKH6"/>
<dbReference type="GO" id="GO:0009055">
    <property type="term" value="F:electron transfer activity"/>
    <property type="evidence" value="ECO:0007669"/>
    <property type="project" value="InterPro"/>
</dbReference>
<dbReference type="Pfam" id="PF07587">
    <property type="entry name" value="PSD1"/>
    <property type="match status" value="1"/>
</dbReference>
<feature type="domain" description="DUF1549" evidence="1">
    <location>
        <begin position="142"/>
        <end position="345"/>
    </location>
</feature>
<dbReference type="PANTHER" id="PTHR35889:SF3">
    <property type="entry name" value="F-BOX DOMAIN-CONTAINING PROTEIN"/>
    <property type="match status" value="1"/>
</dbReference>
<dbReference type="EMBL" id="CP036264">
    <property type="protein sequence ID" value="QEG00970.1"/>
    <property type="molecule type" value="Genomic_DNA"/>
</dbReference>
<feature type="domain" description="DUF1553" evidence="2">
    <location>
        <begin position="875"/>
        <end position="1137"/>
    </location>
</feature>
<dbReference type="GO" id="GO:0020037">
    <property type="term" value="F:heme binding"/>
    <property type="evidence" value="ECO:0007669"/>
    <property type="project" value="InterPro"/>
</dbReference>